<name>A0ABD0KZ09_9CAEN</name>
<evidence type="ECO:0000313" key="2">
    <source>
        <dbReference type="Proteomes" id="UP001519460"/>
    </source>
</evidence>
<gene>
    <name evidence="1" type="ORF">BaRGS_00016282</name>
</gene>
<organism evidence="1 2">
    <name type="scientific">Batillaria attramentaria</name>
    <dbReference type="NCBI Taxonomy" id="370345"/>
    <lineage>
        <taxon>Eukaryota</taxon>
        <taxon>Metazoa</taxon>
        <taxon>Spiralia</taxon>
        <taxon>Lophotrochozoa</taxon>
        <taxon>Mollusca</taxon>
        <taxon>Gastropoda</taxon>
        <taxon>Caenogastropoda</taxon>
        <taxon>Sorbeoconcha</taxon>
        <taxon>Cerithioidea</taxon>
        <taxon>Batillariidae</taxon>
        <taxon>Batillaria</taxon>
    </lineage>
</organism>
<dbReference type="Proteomes" id="UP001519460">
    <property type="component" value="Unassembled WGS sequence"/>
</dbReference>
<dbReference type="AlphaFoldDB" id="A0ABD0KZ09"/>
<sequence length="138" mass="15370">METSSAVLSLQDMYLFATELRSQNFSSLNLSAVTVSQFRHKRRVSDSEVGCTCINRWLCRLIGTGGREYLAAVRVGIASVVTWRCGVRCVHRLAPFTSFLIPPSPPDCLLAGYWRLYGPAFVPVNRSLANNDQIDQSL</sequence>
<accession>A0ABD0KZ09</accession>
<keyword evidence="2" id="KW-1185">Reference proteome</keyword>
<comment type="caution">
    <text evidence="1">The sequence shown here is derived from an EMBL/GenBank/DDBJ whole genome shotgun (WGS) entry which is preliminary data.</text>
</comment>
<evidence type="ECO:0000313" key="1">
    <source>
        <dbReference type="EMBL" id="KAK7492409.1"/>
    </source>
</evidence>
<dbReference type="EMBL" id="JACVVK020000103">
    <property type="protein sequence ID" value="KAK7492409.1"/>
    <property type="molecule type" value="Genomic_DNA"/>
</dbReference>
<reference evidence="1 2" key="1">
    <citation type="journal article" date="2023" name="Sci. Data">
        <title>Genome assembly of the Korean intertidal mud-creeper Batillaria attramentaria.</title>
        <authorList>
            <person name="Patra A.K."/>
            <person name="Ho P.T."/>
            <person name="Jun S."/>
            <person name="Lee S.J."/>
            <person name="Kim Y."/>
            <person name="Won Y.J."/>
        </authorList>
    </citation>
    <scope>NUCLEOTIDE SEQUENCE [LARGE SCALE GENOMIC DNA]</scope>
    <source>
        <strain evidence="1">Wonlab-2016</strain>
    </source>
</reference>
<proteinExistence type="predicted"/>
<protein>
    <submittedName>
        <fullName evidence="1">Uncharacterized protein</fullName>
    </submittedName>
</protein>